<evidence type="ECO:0000256" key="2">
    <source>
        <dbReference type="SAM" id="Phobius"/>
    </source>
</evidence>
<evidence type="ECO:0000256" key="1">
    <source>
        <dbReference type="SAM" id="MobiDB-lite"/>
    </source>
</evidence>
<keyword evidence="2" id="KW-0472">Membrane</keyword>
<gene>
    <name evidence="3" type="ORF">B0H17DRAFT_1003344</name>
</gene>
<reference evidence="3" key="1">
    <citation type="submission" date="2023-03" db="EMBL/GenBank/DDBJ databases">
        <title>Massive genome expansion in bonnet fungi (Mycena s.s.) driven by repeated elements and novel gene families across ecological guilds.</title>
        <authorList>
            <consortium name="Lawrence Berkeley National Laboratory"/>
            <person name="Harder C.B."/>
            <person name="Miyauchi S."/>
            <person name="Viragh M."/>
            <person name="Kuo A."/>
            <person name="Thoen E."/>
            <person name="Andreopoulos B."/>
            <person name="Lu D."/>
            <person name="Skrede I."/>
            <person name="Drula E."/>
            <person name="Henrissat B."/>
            <person name="Morin E."/>
            <person name="Kohler A."/>
            <person name="Barry K."/>
            <person name="LaButti K."/>
            <person name="Morin E."/>
            <person name="Salamov A."/>
            <person name="Lipzen A."/>
            <person name="Mereny Z."/>
            <person name="Hegedus B."/>
            <person name="Baldrian P."/>
            <person name="Stursova M."/>
            <person name="Weitz H."/>
            <person name="Taylor A."/>
            <person name="Grigoriev I.V."/>
            <person name="Nagy L.G."/>
            <person name="Martin F."/>
            <person name="Kauserud H."/>
        </authorList>
    </citation>
    <scope>NUCLEOTIDE SEQUENCE</scope>
    <source>
        <strain evidence="3">CBHHK067</strain>
    </source>
</reference>
<evidence type="ECO:0000313" key="3">
    <source>
        <dbReference type="EMBL" id="KAJ7702969.1"/>
    </source>
</evidence>
<organism evidence="3 4">
    <name type="scientific">Mycena rosella</name>
    <name type="common">Pink bonnet</name>
    <name type="synonym">Agaricus rosellus</name>
    <dbReference type="NCBI Taxonomy" id="1033263"/>
    <lineage>
        <taxon>Eukaryota</taxon>
        <taxon>Fungi</taxon>
        <taxon>Dikarya</taxon>
        <taxon>Basidiomycota</taxon>
        <taxon>Agaricomycotina</taxon>
        <taxon>Agaricomycetes</taxon>
        <taxon>Agaricomycetidae</taxon>
        <taxon>Agaricales</taxon>
        <taxon>Marasmiineae</taxon>
        <taxon>Mycenaceae</taxon>
        <taxon>Mycena</taxon>
    </lineage>
</organism>
<keyword evidence="2" id="KW-1133">Transmembrane helix</keyword>
<name>A0AAD7GRC8_MYCRO</name>
<keyword evidence="2" id="KW-0812">Transmembrane</keyword>
<evidence type="ECO:0000313" key="4">
    <source>
        <dbReference type="Proteomes" id="UP001221757"/>
    </source>
</evidence>
<proteinExistence type="predicted"/>
<dbReference type="AlphaFoldDB" id="A0AAD7GRC8"/>
<accession>A0AAD7GRC8</accession>
<keyword evidence="4" id="KW-1185">Reference proteome</keyword>
<dbReference type="EMBL" id="JARKIE010000013">
    <property type="protein sequence ID" value="KAJ7702969.1"/>
    <property type="molecule type" value="Genomic_DNA"/>
</dbReference>
<sequence length="498" mass="53785">MILLDDDDQQGSSKLRPTPVPTLRLPERVAGRASLTLPDYETSQLEAQHIVSPSLHSVIFKKPSFPNRFDTRFWRVTFFALAIYVFLSIVVGIPIIVTRIAAHRPRPPPNLQALFLDDSDQVAGPLPVGGIMMAEATVCDAWDSVDVGTSQFTATVRHTLTPQGLFSFRSNATDEVVPRPGGGHNLTVDINDDASATQAVLVVTLTTSSALLREQTHMCFAPSGDFRGLSIYIPQGLTPTDMLAFDIRLLFPQSSQLITVSSLITYLPMFHQSFGYLSPAVRFQSISIMGAGVNIICDALQADKIGVKSSFASISGSFNVTQSLTLDNIGGSIYSNVTLNNDPSLGLPTYLVLDTGNSDIVTDVLLVAPKNARSPQYYGQVQTFNGTLAVNIAHEAATPPAVINLQVNNNQAKSTICLDSKYSGIYDLRTKLQTVTVRHPPATNPSGVVRTLDTDSNSTAYKRGWVGYGARPAYWNPMTNGQVLVSSSLSPILLELGA</sequence>
<feature type="transmembrane region" description="Helical" evidence="2">
    <location>
        <begin position="73"/>
        <end position="97"/>
    </location>
</feature>
<comment type="caution">
    <text evidence="3">The sequence shown here is derived from an EMBL/GenBank/DDBJ whole genome shotgun (WGS) entry which is preliminary data.</text>
</comment>
<feature type="region of interest" description="Disordered" evidence="1">
    <location>
        <begin position="1"/>
        <end position="20"/>
    </location>
</feature>
<protein>
    <submittedName>
        <fullName evidence="3">Uncharacterized protein</fullName>
    </submittedName>
</protein>
<dbReference type="Proteomes" id="UP001221757">
    <property type="component" value="Unassembled WGS sequence"/>
</dbReference>